<evidence type="ECO:0000313" key="6">
    <source>
        <dbReference type="Proteomes" id="UP000272400"/>
    </source>
</evidence>
<dbReference type="OrthoDB" id="9786503at2"/>
<name>A0A3N1CSN3_9ACTN</name>
<dbReference type="GO" id="GO:0032259">
    <property type="term" value="P:methylation"/>
    <property type="evidence" value="ECO:0007669"/>
    <property type="project" value="UniProtKB-KW"/>
</dbReference>
<evidence type="ECO:0000256" key="1">
    <source>
        <dbReference type="ARBA" id="ARBA00022603"/>
    </source>
</evidence>
<comment type="caution">
    <text evidence="5">The sequence shown here is derived from an EMBL/GenBank/DDBJ whole genome shotgun (WGS) entry which is preliminary data.</text>
</comment>
<evidence type="ECO:0000259" key="4">
    <source>
        <dbReference type="Pfam" id="PF13649"/>
    </source>
</evidence>
<dbReference type="PANTHER" id="PTHR43464">
    <property type="entry name" value="METHYLTRANSFERASE"/>
    <property type="match status" value="1"/>
</dbReference>
<protein>
    <submittedName>
        <fullName evidence="5">Methyltransferase family protein</fullName>
    </submittedName>
</protein>
<dbReference type="InterPro" id="IPR041698">
    <property type="entry name" value="Methyltransf_25"/>
</dbReference>
<dbReference type="RefSeq" id="WP_123663955.1">
    <property type="nucleotide sequence ID" value="NZ_RJKE01000001.1"/>
</dbReference>
<dbReference type="CDD" id="cd02440">
    <property type="entry name" value="AdoMet_MTases"/>
    <property type="match status" value="1"/>
</dbReference>
<accession>A0A3N1CSN3</accession>
<dbReference type="Pfam" id="PF13649">
    <property type="entry name" value="Methyltransf_25"/>
    <property type="match status" value="1"/>
</dbReference>
<reference evidence="5 6" key="1">
    <citation type="submission" date="2018-11" db="EMBL/GenBank/DDBJ databases">
        <title>Sequencing the genomes of 1000 actinobacteria strains.</title>
        <authorList>
            <person name="Klenk H.-P."/>
        </authorList>
    </citation>
    <scope>NUCLEOTIDE SEQUENCE [LARGE SCALE GENOMIC DNA]</scope>
    <source>
        <strain evidence="5 6">DSM 44254</strain>
    </source>
</reference>
<evidence type="ECO:0000256" key="3">
    <source>
        <dbReference type="ARBA" id="ARBA00022691"/>
    </source>
</evidence>
<keyword evidence="3" id="KW-0949">S-adenosyl-L-methionine</keyword>
<dbReference type="PANTHER" id="PTHR43464:SF19">
    <property type="entry name" value="UBIQUINONE BIOSYNTHESIS O-METHYLTRANSFERASE, MITOCHONDRIAL"/>
    <property type="match status" value="1"/>
</dbReference>
<keyword evidence="6" id="KW-1185">Reference proteome</keyword>
<dbReference type="EMBL" id="RJKE01000001">
    <property type="protein sequence ID" value="ROO84319.1"/>
    <property type="molecule type" value="Genomic_DNA"/>
</dbReference>
<evidence type="ECO:0000313" key="5">
    <source>
        <dbReference type="EMBL" id="ROO84319.1"/>
    </source>
</evidence>
<gene>
    <name evidence="5" type="ORF">EDD29_1839</name>
</gene>
<feature type="domain" description="Methyltransferase" evidence="4">
    <location>
        <begin position="48"/>
        <end position="139"/>
    </location>
</feature>
<proteinExistence type="predicted"/>
<sequence>MSTGETGAATTSAEAWNERYRQSDRIWSGRPNRVLVEEAADLPSGRALDLGCGEGADAVWLAGRGWKVTATDISEVALERAAGHAADAGVTVDFQRHDLDTSFPEGEFDLVTAMFFHSFAALDREPVLRRAAAALAPGGRLLIVSHAGFPAWHEGDEHEDVRFPTPDEIVADLELPAEGWEVLQAAEHEKEVFRPDGERATRWDNTVLVRRLPG</sequence>
<keyword evidence="1 5" id="KW-0489">Methyltransferase</keyword>
<dbReference type="GO" id="GO:0008168">
    <property type="term" value="F:methyltransferase activity"/>
    <property type="evidence" value="ECO:0007669"/>
    <property type="project" value="UniProtKB-KW"/>
</dbReference>
<dbReference type="SUPFAM" id="SSF53335">
    <property type="entry name" value="S-adenosyl-L-methionine-dependent methyltransferases"/>
    <property type="match status" value="1"/>
</dbReference>
<dbReference type="AlphaFoldDB" id="A0A3N1CSN3"/>
<dbReference type="Gene3D" id="3.40.50.150">
    <property type="entry name" value="Vaccinia Virus protein VP39"/>
    <property type="match status" value="1"/>
</dbReference>
<evidence type="ECO:0000256" key="2">
    <source>
        <dbReference type="ARBA" id="ARBA00022679"/>
    </source>
</evidence>
<dbReference type="InterPro" id="IPR029063">
    <property type="entry name" value="SAM-dependent_MTases_sf"/>
</dbReference>
<organism evidence="5 6">
    <name type="scientific">Actinocorallia herbida</name>
    <dbReference type="NCBI Taxonomy" id="58109"/>
    <lineage>
        <taxon>Bacteria</taxon>
        <taxon>Bacillati</taxon>
        <taxon>Actinomycetota</taxon>
        <taxon>Actinomycetes</taxon>
        <taxon>Streptosporangiales</taxon>
        <taxon>Thermomonosporaceae</taxon>
        <taxon>Actinocorallia</taxon>
    </lineage>
</organism>
<keyword evidence="2 5" id="KW-0808">Transferase</keyword>
<dbReference type="Proteomes" id="UP000272400">
    <property type="component" value="Unassembled WGS sequence"/>
</dbReference>